<evidence type="ECO:0000313" key="2">
    <source>
        <dbReference type="Proteomes" id="UP000234562"/>
    </source>
</evidence>
<dbReference type="AlphaFoldDB" id="A0AAU8XV97"/>
<dbReference type="EMBL" id="CP015496">
    <property type="protein sequence ID" value="AUI74625.1"/>
    <property type="molecule type" value="Genomic_DNA"/>
</dbReference>
<dbReference type="RefSeq" id="WP_101853923.1">
    <property type="nucleotide sequence ID" value="NZ_CP015496.1"/>
</dbReference>
<protein>
    <submittedName>
        <fullName evidence="1">Uncharacterized protein</fullName>
    </submittedName>
</protein>
<evidence type="ECO:0000313" key="1">
    <source>
        <dbReference type="EMBL" id="AUI74625.1"/>
    </source>
</evidence>
<sequence length="130" mass="14498">MAPLLDYQTYKELGGTAPEDKFAKLEQDAEDLINPRSGFFYLSHSIDTDPDKERVYLFRKALTLQINYSSDIGASTPYEMSDKDVKSVSVDGTTVTKGTTPTNFVTNGVYNLANDYLYKAGLLYRGVPYA</sequence>
<name>A0AAU8XV97_LACHE</name>
<dbReference type="Proteomes" id="UP000234562">
    <property type="component" value="Chromosome"/>
</dbReference>
<proteinExistence type="predicted"/>
<gene>
    <name evidence="1" type="ORF">Lh8105_07515</name>
</gene>
<organism evidence="1 2">
    <name type="scientific">Lactobacillus helveticus</name>
    <name type="common">Lactobacillus suntoryeus</name>
    <dbReference type="NCBI Taxonomy" id="1587"/>
    <lineage>
        <taxon>Bacteria</taxon>
        <taxon>Bacillati</taxon>
        <taxon>Bacillota</taxon>
        <taxon>Bacilli</taxon>
        <taxon>Lactobacillales</taxon>
        <taxon>Lactobacillaceae</taxon>
        <taxon>Lactobacillus</taxon>
    </lineage>
</organism>
<reference evidence="2" key="1">
    <citation type="submission" date="2016-05" db="EMBL/GenBank/DDBJ databases">
        <title>Genome sequence of Lactobacillus helveticus FAM8105.</title>
        <authorList>
            <person name="Ahrens C."/>
            <person name="Schmid M."/>
        </authorList>
    </citation>
    <scope>NUCLEOTIDE SEQUENCE [LARGE SCALE GENOMIC DNA]</scope>
    <source>
        <strain evidence="2">FAM8105</strain>
    </source>
</reference>
<accession>A0AAU8XV97</accession>